<dbReference type="EC" id="3.1.3.48" evidence="2"/>
<dbReference type="InterPro" id="IPR050438">
    <property type="entry name" value="LMW_PTPase"/>
</dbReference>
<organism evidence="7 8">
    <name type="scientific">Gordonia jinhuaensis</name>
    <dbReference type="NCBI Taxonomy" id="1517702"/>
    <lineage>
        <taxon>Bacteria</taxon>
        <taxon>Bacillati</taxon>
        <taxon>Actinomycetota</taxon>
        <taxon>Actinomycetes</taxon>
        <taxon>Mycobacteriales</taxon>
        <taxon>Gordoniaceae</taxon>
        <taxon>Gordonia</taxon>
    </lineage>
</organism>
<dbReference type="AlphaFoldDB" id="A0A916SVD1"/>
<keyword evidence="4" id="KW-0904">Protein phosphatase</keyword>
<feature type="active site" evidence="5">
    <location>
        <position position="16"/>
    </location>
</feature>
<evidence type="ECO:0000313" key="8">
    <source>
        <dbReference type="Proteomes" id="UP000621454"/>
    </source>
</evidence>
<dbReference type="InterPro" id="IPR017867">
    <property type="entry name" value="Tyr_phospatase_low_mol_wt"/>
</dbReference>
<dbReference type="Proteomes" id="UP000621454">
    <property type="component" value="Unassembled WGS sequence"/>
</dbReference>
<comment type="similarity">
    <text evidence="1">Belongs to the low molecular weight phosphotyrosine protein phosphatase family.</text>
</comment>
<proteinExistence type="inferred from homology"/>
<gene>
    <name evidence="7" type="ORF">GCM10011489_03300</name>
</gene>
<dbReference type="PANTHER" id="PTHR11717:SF7">
    <property type="entry name" value="LOW MOLECULAR WEIGHT PHOSPHOTYROSINE PROTEIN PHOSPHATASE"/>
    <property type="match status" value="1"/>
</dbReference>
<evidence type="ECO:0000259" key="6">
    <source>
        <dbReference type="SMART" id="SM00226"/>
    </source>
</evidence>
<feature type="domain" description="Phosphotyrosine protein phosphatase I" evidence="6">
    <location>
        <begin position="4"/>
        <end position="149"/>
    </location>
</feature>
<reference evidence="7" key="1">
    <citation type="journal article" date="2014" name="Int. J. Syst. Evol. Microbiol.">
        <title>Complete genome sequence of Corynebacterium casei LMG S-19264T (=DSM 44701T), isolated from a smear-ripened cheese.</title>
        <authorList>
            <consortium name="US DOE Joint Genome Institute (JGI-PGF)"/>
            <person name="Walter F."/>
            <person name="Albersmeier A."/>
            <person name="Kalinowski J."/>
            <person name="Ruckert C."/>
        </authorList>
    </citation>
    <scope>NUCLEOTIDE SEQUENCE</scope>
    <source>
        <strain evidence="7">CGMCC 1.12827</strain>
    </source>
</reference>
<sequence length="164" mass="18080">MPDLHVCFVCSGNICRSPMAQNIFRKAIADEGLAERVLVTSCGLGGWHVGQHADDRARAELLRHGYSDEHIAAQLGPRDIDSDLLVAMDSGHLRELTHLGLGDRSVLLRSFDPDAGDDLDVEDPYYGGNDDFREVREEIEAAVPGLLAWTHEHLDDAPARSHDM</sequence>
<evidence type="ECO:0000256" key="2">
    <source>
        <dbReference type="ARBA" id="ARBA00013064"/>
    </source>
</evidence>
<dbReference type="SMART" id="SM00226">
    <property type="entry name" value="LMWPc"/>
    <property type="match status" value="1"/>
</dbReference>
<evidence type="ECO:0000256" key="3">
    <source>
        <dbReference type="ARBA" id="ARBA00022801"/>
    </source>
</evidence>
<keyword evidence="3" id="KW-0378">Hydrolase</keyword>
<keyword evidence="8" id="KW-1185">Reference proteome</keyword>
<dbReference type="SUPFAM" id="SSF52788">
    <property type="entry name" value="Phosphotyrosine protein phosphatases I"/>
    <property type="match status" value="1"/>
</dbReference>
<dbReference type="RefSeq" id="WP_268235451.1">
    <property type="nucleotide sequence ID" value="NZ_BMGC01000002.1"/>
</dbReference>
<comment type="caution">
    <text evidence="7">The sequence shown here is derived from an EMBL/GenBank/DDBJ whole genome shotgun (WGS) entry which is preliminary data.</text>
</comment>
<dbReference type="PANTHER" id="PTHR11717">
    <property type="entry name" value="LOW MOLECULAR WEIGHT PROTEIN TYROSINE PHOSPHATASE"/>
    <property type="match status" value="1"/>
</dbReference>
<feature type="active site" description="Nucleophile" evidence="5">
    <location>
        <position position="10"/>
    </location>
</feature>
<accession>A0A916SVD1</accession>
<evidence type="ECO:0000313" key="7">
    <source>
        <dbReference type="EMBL" id="GGB18526.1"/>
    </source>
</evidence>
<reference evidence="7" key="2">
    <citation type="submission" date="2020-09" db="EMBL/GenBank/DDBJ databases">
        <authorList>
            <person name="Sun Q."/>
            <person name="Zhou Y."/>
        </authorList>
    </citation>
    <scope>NUCLEOTIDE SEQUENCE</scope>
    <source>
        <strain evidence="7">CGMCC 1.12827</strain>
    </source>
</reference>
<protein>
    <recommendedName>
        <fullName evidence="2">protein-tyrosine-phosphatase</fullName>
        <ecNumber evidence="2">3.1.3.48</ecNumber>
    </recommendedName>
</protein>
<dbReference type="PRINTS" id="PR00719">
    <property type="entry name" value="LMWPTPASE"/>
</dbReference>
<dbReference type="Pfam" id="PF01451">
    <property type="entry name" value="LMWPc"/>
    <property type="match status" value="1"/>
</dbReference>
<evidence type="ECO:0000256" key="1">
    <source>
        <dbReference type="ARBA" id="ARBA00011063"/>
    </source>
</evidence>
<evidence type="ECO:0000256" key="5">
    <source>
        <dbReference type="PIRSR" id="PIRSR617867-1"/>
    </source>
</evidence>
<dbReference type="GO" id="GO:0004725">
    <property type="term" value="F:protein tyrosine phosphatase activity"/>
    <property type="evidence" value="ECO:0007669"/>
    <property type="project" value="UniProtKB-EC"/>
</dbReference>
<name>A0A916SVD1_9ACTN</name>
<dbReference type="CDD" id="cd16343">
    <property type="entry name" value="LMWPTP"/>
    <property type="match status" value="1"/>
</dbReference>
<dbReference type="Gene3D" id="3.40.50.2300">
    <property type="match status" value="1"/>
</dbReference>
<dbReference type="InterPro" id="IPR036196">
    <property type="entry name" value="Ptyr_pPase_sf"/>
</dbReference>
<dbReference type="InterPro" id="IPR023485">
    <property type="entry name" value="Ptyr_pPase"/>
</dbReference>
<evidence type="ECO:0000256" key="4">
    <source>
        <dbReference type="ARBA" id="ARBA00022912"/>
    </source>
</evidence>
<feature type="active site" description="Proton donor" evidence="5">
    <location>
        <position position="123"/>
    </location>
</feature>
<dbReference type="EMBL" id="BMGC01000002">
    <property type="protein sequence ID" value="GGB18526.1"/>
    <property type="molecule type" value="Genomic_DNA"/>
</dbReference>